<dbReference type="GO" id="GO:0008324">
    <property type="term" value="F:monoatomic cation transmembrane transporter activity"/>
    <property type="evidence" value="ECO:0007669"/>
    <property type="project" value="InterPro"/>
</dbReference>
<keyword evidence="1" id="KW-0812">Transmembrane</keyword>
<evidence type="ECO:0000313" key="2">
    <source>
        <dbReference type="EMBL" id="CAF1309529.1"/>
    </source>
</evidence>
<sequence length="123" mass="14012">MEWVPQGYFNRRHALVLCSSSVSTASITSLALGGTMMFFIVISHKCKINRDNIAIATPIATSLDDLTILGILVSVDFHIHMNTIYNLFELSNKIFLMILFYIKYKFCLCFLILKIKIQSCKIL</sequence>
<keyword evidence="1" id="KW-1133">Transmembrane helix</keyword>
<feature type="transmembrane region" description="Helical" evidence="1">
    <location>
        <begin position="20"/>
        <end position="41"/>
    </location>
</feature>
<evidence type="ECO:0000313" key="3">
    <source>
        <dbReference type="EMBL" id="CAF1579326.1"/>
    </source>
</evidence>
<evidence type="ECO:0000256" key="1">
    <source>
        <dbReference type="SAM" id="Phobius"/>
    </source>
</evidence>
<evidence type="ECO:0000313" key="4">
    <source>
        <dbReference type="Proteomes" id="UP000663832"/>
    </source>
</evidence>
<dbReference type="InterPro" id="IPR045349">
    <property type="entry name" value="SLC41A1-3"/>
</dbReference>
<keyword evidence="1" id="KW-0472">Membrane</keyword>
<dbReference type="EMBL" id="CAJNOI010000571">
    <property type="protein sequence ID" value="CAF1309529.1"/>
    <property type="molecule type" value="Genomic_DNA"/>
</dbReference>
<dbReference type="AlphaFoldDB" id="A0A815EBJ3"/>
<evidence type="ECO:0008006" key="6">
    <source>
        <dbReference type="Google" id="ProtNLM"/>
    </source>
</evidence>
<dbReference type="PANTHER" id="PTHR16228:SF7">
    <property type="entry name" value="SLC41A_MGTE INTEGRAL MEMBRANE DOMAIN-CONTAINING PROTEIN"/>
    <property type="match status" value="1"/>
</dbReference>
<keyword evidence="4" id="KW-1185">Reference proteome</keyword>
<proteinExistence type="predicted"/>
<dbReference type="Proteomes" id="UP000663877">
    <property type="component" value="Unassembled WGS sequence"/>
</dbReference>
<dbReference type="OrthoDB" id="5791097at2759"/>
<dbReference type="GO" id="GO:0005886">
    <property type="term" value="C:plasma membrane"/>
    <property type="evidence" value="ECO:0007669"/>
    <property type="project" value="TreeGrafter"/>
</dbReference>
<comment type="caution">
    <text evidence="2">The sequence shown here is derived from an EMBL/GenBank/DDBJ whole genome shotgun (WGS) entry which is preliminary data.</text>
</comment>
<dbReference type="EMBL" id="CAJNOM010000931">
    <property type="protein sequence ID" value="CAF1579326.1"/>
    <property type="molecule type" value="Genomic_DNA"/>
</dbReference>
<evidence type="ECO:0000313" key="5">
    <source>
        <dbReference type="Proteomes" id="UP000663877"/>
    </source>
</evidence>
<protein>
    <recommendedName>
        <fullName evidence="6">SLC41A/MgtE integral membrane domain-containing protein</fullName>
    </recommendedName>
</protein>
<dbReference type="PANTHER" id="PTHR16228">
    <property type="entry name" value="DIVALENT CATION TRANSPORTER SOLUTE CARRIER FAMILY 41"/>
    <property type="match status" value="1"/>
</dbReference>
<name>A0A815EBJ3_9BILA</name>
<feature type="transmembrane region" description="Helical" evidence="1">
    <location>
        <begin position="94"/>
        <end position="113"/>
    </location>
</feature>
<dbReference type="Proteomes" id="UP000663832">
    <property type="component" value="Unassembled WGS sequence"/>
</dbReference>
<organism evidence="2 5">
    <name type="scientific">Adineta steineri</name>
    <dbReference type="NCBI Taxonomy" id="433720"/>
    <lineage>
        <taxon>Eukaryota</taxon>
        <taxon>Metazoa</taxon>
        <taxon>Spiralia</taxon>
        <taxon>Gnathifera</taxon>
        <taxon>Rotifera</taxon>
        <taxon>Eurotatoria</taxon>
        <taxon>Bdelloidea</taxon>
        <taxon>Adinetida</taxon>
        <taxon>Adinetidae</taxon>
        <taxon>Adineta</taxon>
    </lineage>
</organism>
<accession>A0A815EBJ3</accession>
<reference evidence="2" key="1">
    <citation type="submission" date="2021-02" db="EMBL/GenBank/DDBJ databases">
        <authorList>
            <person name="Nowell W R."/>
        </authorList>
    </citation>
    <scope>NUCLEOTIDE SEQUENCE</scope>
</reference>
<feature type="transmembrane region" description="Helical" evidence="1">
    <location>
        <begin position="53"/>
        <end position="74"/>
    </location>
</feature>
<gene>
    <name evidence="2" type="ORF">BJG266_LOCUS32734</name>
    <name evidence="3" type="ORF">QVE165_LOCUS49818</name>
</gene>